<dbReference type="InterPro" id="IPR005119">
    <property type="entry name" value="LysR_subst-bd"/>
</dbReference>
<reference evidence="7" key="1">
    <citation type="journal article" date="2019" name="Int. J. Syst. Evol. Microbiol.">
        <title>The Global Catalogue of Microorganisms (GCM) 10K type strain sequencing project: providing services to taxonomists for standard genome sequencing and annotation.</title>
        <authorList>
            <consortium name="The Broad Institute Genomics Platform"/>
            <consortium name="The Broad Institute Genome Sequencing Center for Infectious Disease"/>
            <person name="Wu L."/>
            <person name="Ma J."/>
        </authorList>
    </citation>
    <scope>NUCLEOTIDE SEQUENCE [LARGE SCALE GENOMIC DNA]</scope>
    <source>
        <strain evidence="7">KCTC 42501</strain>
    </source>
</reference>
<evidence type="ECO:0000313" key="6">
    <source>
        <dbReference type="EMBL" id="MFC3682529.1"/>
    </source>
</evidence>
<keyword evidence="4" id="KW-0804">Transcription</keyword>
<dbReference type="Proteomes" id="UP001595729">
    <property type="component" value="Unassembled WGS sequence"/>
</dbReference>
<keyword evidence="7" id="KW-1185">Reference proteome</keyword>
<protein>
    <submittedName>
        <fullName evidence="6">LysR family transcriptional regulator</fullName>
    </submittedName>
</protein>
<dbReference type="PANTHER" id="PTHR30118:SF6">
    <property type="entry name" value="HTH-TYPE TRANSCRIPTIONAL REGULATOR LEUO"/>
    <property type="match status" value="1"/>
</dbReference>
<keyword evidence="2" id="KW-0805">Transcription regulation</keyword>
<evidence type="ECO:0000256" key="2">
    <source>
        <dbReference type="ARBA" id="ARBA00023015"/>
    </source>
</evidence>
<dbReference type="Gene3D" id="1.10.10.10">
    <property type="entry name" value="Winged helix-like DNA-binding domain superfamily/Winged helix DNA-binding domain"/>
    <property type="match status" value="1"/>
</dbReference>
<evidence type="ECO:0000256" key="3">
    <source>
        <dbReference type="ARBA" id="ARBA00023125"/>
    </source>
</evidence>
<dbReference type="InterPro" id="IPR050389">
    <property type="entry name" value="LysR-type_TF"/>
</dbReference>
<sequence>MRFKKLDLNLLVALDALLTEKNVTRAGERVFLSQSTMSNALSRLRQYFDDDLLVQVGGRMELTPRAELLHEAVRDVLVRIDTTVAARPAFDPTESEREFTLFVSDYSMEVLIPGMLALAHQRGSRVRFNFKQQVGQPHRSLERGEADLLIIPSNFCSPDHPLDPLFDDRFVCVVWQDSPLAQGTLTMERYLQARHVAMVPADGGLPVFDTWLANDHGLSREIGITTYNFSAMLHLVVGTDLIATSHARLAHLLRGTLPIALLPVPLSMKKLQQSMQWHKYRSRDPGLIWLRDLLREAAAGMGPCPGEPGSPLTPIR</sequence>
<dbReference type="SUPFAM" id="SSF53850">
    <property type="entry name" value="Periplasmic binding protein-like II"/>
    <property type="match status" value="1"/>
</dbReference>
<keyword evidence="3" id="KW-0238">DNA-binding</keyword>
<dbReference type="EMBL" id="JBHRXX010000001">
    <property type="protein sequence ID" value="MFC3682529.1"/>
    <property type="molecule type" value="Genomic_DNA"/>
</dbReference>
<dbReference type="PANTHER" id="PTHR30118">
    <property type="entry name" value="HTH-TYPE TRANSCRIPTIONAL REGULATOR LEUO-RELATED"/>
    <property type="match status" value="1"/>
</dbReference>
<proteinExistence type="inferred from homology"/>
<dbReference type="Gene3D" id="3.40.190.10">
    <property type="entry name" value="Periplasmic binding protein-like II"/>
    <property type="match status" value="2"/>
</dbReference>
<evidence type="ECO:0000256" key="1">
    <source>
        <dbReference type="ARBA" id="ARBA00009437"/>
    </source>
</evidence>
<name>A0ABV7VYA8_9BURK</name>
<feature type="domain" description="HTH lysR-type" evidence="5">
    <location>
        <begin position="6"/>
        <end position="63"/>
    </location>
</feature>
<accession>A0ABV7VYA8</accession>
<evidence type="ECO:0000256" key="4">
    <source>
        <dbReference type="ARBA" id="ARBA00023163"/>
    </source>
</evidence>
<dbReference type="SUPFAM" id="SSF46785">
    <property type="entry name" value="Winged helix' DNA-binding domain"/>
    <property type="match status" value="1"/>
</dbReference>
<dbReference type="PROSITE" id="PS50931">
    <property type="entry name" value="HTH_LYSR"/>
    <property type="match status" value="1"/>
</dbReference>
<comment type="similarity">
    <text evidence="1">Belongs to the LysR transcriptional regulatory family.</text>
</comment>
<dbReference type="InterPro" id="IPR036390">
    <property type="entry name" value="WH_DNA-bd_sf"/>
</dbReference>
<dbReference type="RefSeq" id="WP_382170555.1">
    <property type="nucleotide sequence ID" value="NZ_JBHRXX010000001.1"/>
</dbReference>
<evidence type="ECO:0000259" key="5">
    <source>
        <dbReference type="PROSITE" id="PS50931"/>
    </source>
</evidence>
<gene>
    <name evidence="6" type="ORF">ACFOPI_02920</name>
</gene>
<dbReference type="InterPro" id="IPR036388">
    <property type="entry name" value="WH-like_DNA-bd_sf"/>
</dbReference>
<dbReference type="Pfam" id="PF03466">
    <property type="entry name" value="LysR_substrate"/>
    <property type="match status" value="1"/>
</dbReference>
<organism evidence="6 7">
    <name type="scientific">Hydrogenophaga luteola</name>
    <dbReference type="NCBI Taxonomy" id="1591122"/>
    <lineage>
        <taxon>Bacteria</taxon>
        <taxon>Pseudomonadati</taxon>
        <taxon>Pseudomonadota</taxon>
        <taxon>Betaproteobacteria</taxon>
        <taxon>Burkholderiales</taxon>
        <taxon>Comamonadaceae</taxon>
        <taxon>Hydrogenophaga</taxon>
    </lineage>
</organism>
<dbReference type="InterPro" id="IPR000847">
    <property type="entry name" value="LysR_HTH_N"/>
</dbReference>
<evidence type="ECO:0000313" key="7">
    <source>
        <dbReference type="Proteomes" id="UP001595729"/>
    </source>
</evidence>
<comment type="caution">
    <text evidence="6">The sequence shown here is derived from an EMBL/GenBank/DDBJ whole genome shotgun (WGS) entry which is preliminary data.</text>
</comment>
<dbReference type="Pfam" id="PF00126">
    <property type="entry name" value="HTH_1"/>
    <property type="match status" value="1"/>
</dbReference>